<organism evidence="2 3">
    <name type="scientific">Lentinus tigrinus ALCF2SS1-6</name>
    <dbReference type="NCBI Taxonomy" id="1328759"/>
    <lineage>
        <taxon>Eukaryota</taxon>
        <taxon>Fungi</taxon>
        <taxon>Dikarya</taxon>
        <taxon>Basidiomycota</taxon>
        <taxon>Agaricomycotina</taxon>
        <taxon>Agaricomycetes</taxon>
        <taxon>Polyporales</taxon>
        <taxon>Polyporaceae</taxon>
        <taxon>Lentinus</taxon>
    </lineage>
</organism>
<name>A0A5C2SJD3_9APHY</name>
<dbReference type="EMBL" id="ML122256">
    <property type="protein sequence ID" value="RPD63269.1"/>
    <property type="molecule type" value="Genomic_DNA"/>
</dbReference>
<accession>A0A5C2SJD3</accession>
<evidence type="ECO:0000313" key="3">
    <source>
        <dbReference type="Proteomes" id="UP000313359"/>
    </source>
</evidence>
<reference evidence="2" key="1">
    <citation type="journal article" date="2018" name="Genome Biol. Evol.">
        <title>Genomics and development of Lentinus tigrinus, a white-rot wood-decaying mushroom with dimorphic fruiting bodies.</title>
        <authorList>
            <person name="Wu B."/>
            <person name="Xu Z."/>
            <person name="Knudson A."/>
            <person name="Carlson A."/>
            <person name="Chen N."/>
            <person name="Kovaka S."/>
            <person name="LaButti K."/>
            <person name="Lipzen A."/>
            <person name="Pennachio C."/>
            <person name="Riley R."/>
            <person name="Schakwitz W."/>
            <person name="Umezawa K."/>
            <person name="Ohm R.A."/>
            <person name="Grigoriev I.V."/>
            <person name="Nagy L.G."/>
            <person name="Gibbons J."/>
            <person name="Hibbett D."/>
        </authorList>
    </citation>
    <scope>NUCLEOTIDE SEQUENCE [LARGE SCALE GENOMIC DNA]</scope>
    <source>
        <strain evidence="2">ALCF2SS1-6</strain>
    </source>
</reference>
<dbReference type="AlphaFoldDB" id="A0A5C2SJD3"/>
<sequence length="116" mass="12376">MVKDNMVVGGKKLVSAHQSWPSPMTTAPAMAADGPGQTKGSNGHKLVLPAKMGHGTSVPNRQDYKALDIAELMFSEVYNHHGLLSLGLTCTSLLASSSDYVHMSSMYHSESDSLTE</sequence>
<evidence type="ECO:0000256" key="1">
    <source>
        <dbReference type="SAM" id="MobiDB-lite"/>
    </source>
</evidence>
<dbReference type="Proteomes" id="UP000313359">
    <property type="component" value="Unassembled WGS sequence"/>
</dbReference>
<gene>
    <name evidence="2" type="ORF">L227DRAFT_561434</name>
</gene>
<proteinExistence type="predicted"/>
<feature type="compositionally biased region" description="Low complexity" evidence="1">
    <location>
        <begin position="23"/>
        <end position="32"/>
    </location>
</feature>
<evidence type="ECO:0000313" key="2">
    <source>
        <dbReference type="EMBL" id="RPD63269.1"/>
    </source>
</evidence>
<protein>
    <submittedName>
        <fullName evidence="2">Uncharacterized protein</fullName>
    </submittedName>
</protein>
<feature type="region of interest" description="Disordered" evidence="1">
    <location>
        <begin position="18"/>
        <end position="60"/>
    </location>
</feature>
<keyword evidence="3" id="KW-1185">Reference proteome</keyword>